<gene>
    <name evidence="11" type="ORF">DMB68_21000</name>
</gene>
<dbReference type="PANTHER" id="PTHR37322">
    <property type="match status" value="1"/>
</dbReference>
<keyword evidence="12" id="KW-1185">Reference proteome</keyword>
<keyword evidence="5" id="KW-0106">Calcium</keyword>
<dbReference type="Proteomes" id="UP000247681">
    <property type="component" value="Unassembled WGS sequence"/>
</dbReference>
<dbReference type="Gene3D" id="1.50.10.100">
    <property type="entry name" value="Chondroitin AC/alginate lyase"/>
    <property type="match status" value="1"/>
</dbReference>
<dbReference type="AlphaFoldDB" id="A0A2V4BZU0"/>
<evidence type="ECO:0000259" key="8">
    <source>
        <dbReference type="Pfam" id="PF02278"/>
    </source>
</evidence>
<dbReference type="EMBL" id="QJHL01000007">
    <property type="protein sequence ID" value="PXY43170.1"/>
    <property type="molecule type" value="Genomic_DNA"/>
</dbReference>
<dbReference type="PANTHER" id="PTHR37322:SF3">
    <property type="entry name" value="CHONDROITIN SULFATE ABC EXOLYASE"/>
    <property type="match status" value="1"/>
</dbReference>
<dbReference type="InterPro" id="IPR008929">
    <property type="entry name" value="Chondroitin_lyas"/>
</dbReference>
<protein>
    <recommendedName>
        <fullName evidence="13">Secretion system C-terminal sorting domain-containing protein</fullName>
    </recommendedName>
</protein>
<evidence type="ECO:0000256" key="6">
    <source>
        <dbReference type="ARBA" id="ARBA00023239"/>
    </source>
</evidence>
<dbReference type="Pfam" id="PF18962">
    <property type="entry name" value="Por_Secre_tail"/>
    <property type="match status" value="1"/>
</dbReference>
<dbReference type="InterPro" id="IPR015177">
    <property type="entry name" value="Lyase_catalyt"/>
</dbReference>
<accession>A0A2V4BZU0</accession>
<evidence type="ECO:0000256" key="5">
    <source>
        <dbReference type="ARBA" id="ARBA00022837"/>
    </source>
</evidence>
<dbReference type="GO" id="GO:0005576">
    <property type="term" value="C:extracellular region"/>
    <property type="evidence" value="ECO:0007669"/>
    <property type="project" value="InterPro"/>
</dbReference>
<dbReference type="Pfam" id="PF09093">
    <property type="entry name" value="Lyase_catalyt"/>
    <property type="match status" value="1"/>
</dbReference>
<dbReference type="SUPFAM" id="SSF74650">
    <property type="entry name" value="Galactose mutarotase-like"/>
    <property type="match status" value="1"/>
</dbReference>
<proteinExistence type="inferred from homology"/>
<evidence type="ECO:0000256" key="4">
    <source>
        <dbReference type="ARBA" id="ARBA00022729"/>
    </source>
</evidence>
<evidence type="ECO:0000256" key="7">
    <source>
        <dbReference type="SAM" id="SignalP"/>
    </source>
</evidence>
<comment type="cofactor">
    <cofactor evidence="1">
        <name>Ca(2+)</name>
        <dbReference type="ChEBI" id="CHEBI:29108"/>
    </cofactor>
</comment>
<feature type="signal peptide" evidence="7">
    <location>
        <begin position="1"/>
        <end position="21"/>
    </location>
</feature>
<dbReference type="GO" id="GO:0006027">
    <property type="term" value="P:glycosaminoglycan catabolic process"/>
    <property type="evidence" value="ECO:0007669"/>
    <property type="project" value="InterPro"/>
</dbReference>
<evidence type="ECO:0000313" key="12">
    <source>
        <dbReference type="Proteomes" id="UP000247681"/>
    </source>
</evidence>
<name>A0A2V4BZU0_9FLAO</name>
<dbReference type="SUPFAM" id="SSF49863">
    <property type="entry name" value="Hyaluronate lyase-like, C-terminal domain"/>
    <property type="match status" value="1"/>
</dbReference>
<evidence type="ECO:0000259" key="9">
    <source>
        <dbReference type="Pfam" id="PF09093"/>
    </source>
</evidence>
<evidence type="ECO:0000313" key="11">
    <source>
        <dbReference type="EMBL" id="PXY43170.1"/>
    </source>
</evidence>
<dbReference type="InterPro" id="IPR039174">
    <property type="entry name" value="Chondroitin_ABC_lyase"/>
</dbReference>
<evidence type="ECO:0000259" key="10">
    <source>
        <dbReference type="Pfam" id="PF18962"/>
    </source>
</evidence>
<dbReference type="GO" id="GO:0005975">
    <property type="term" value="P:carbohydrate metabolic process"/>
    <property type="evidence" value="ECO:0007669"/>
    <property type="project" value="InterPro"/>
</dbReference>
<feature type="chain" id="PRO_5016169323" description="Secretion system C-terminal sorting domain-containing protein" evidence="7">
    <location>
        <begin position="22"/>
        <end position="1050"/>
    </location>
</feature>
<keyword evidence="4 7" id="KW-0732">Signal</keyword>
<sequence length="1050" mass="115647">MKSKITLLLICLFLISNKISAQIIIDGFNYNWARIENTTPVTLASTDADNGDGLNDGAMLIKGTANTPALQGVQYTLGGSPLTGEQINLEIKYYQNAASFARFKMQVYNVTDNLVLAETAQITTSTGVVGTSTLAYTFTASSVGDQIMVRFVRADDLNIVRVAALDYLKVNGEFINMIEVCKPIFNFDLSLTTATTAEINDLAAIRNSLSNQLLGTTAPTTAQLNTALAQYDALNITVTGTNITGNAITDDSQINFLKMFARYLKFNPTDTNVSDKAAKAVWYIASLNCSPKSNAALTFYSYPTFSRGAIFLNSYLSDTVKAIFGNTLYQETALFKNLFDVNYDFNTTQTDAINTDTMYLDIDVLLAYADWFKTNDEKIRYLKTVKRYLDRFLIYTYGAKDGLKKDGLGYHHNAAYDGYMYAYNTVSVALKALEGTGFQIDQASYLRFRDAVYAQTMYSNDAGVKPFAMAGRNPQSKNSTLASGTLANTAISGGKILGLSTADPTLSGIYNRKYGVNSQFNNSTVAPFEEGFIQFNYGNLGIYRKNNWVASMKGQSDVLWGSEIYINQNRFGRYQSYGALEIIYHGNSSTGNGYSEIGWDWNYNPGATTIVLPWDKLHAEKERVDEYNTYGFAGSLALNQLNNGVLSNTTGQSGLFSMKFKERNNLGFGGTYGAITHNATFEFTKTYFAIDSFIICLASGIKNDDTVNPTVTTLFQRLNNNSADVLVNGNVKTSQSTESFLATSPNWIIDNYNTGYYILPNSGTLKIRNSAQTTPYQNQTTPTEATIAANSSNNYHLAYLDHGNAPTNSSYEFICMPLADSAKMTQFALEMQSSNKPYTVYQNNTNQQIIEHKSSKTWAYALPAANTTITNGLLKANDTPCLVMYKGLNENFSEIVLSISNPDMGAAPSTPKVITLKLSNEWNLSQLNSNANIVSATATETIIAFTVADGLPVEIKLVSSANTLKIDEETFNSPNVVLYPNPVQDYFNINVAELQANATIRVYNVLGNKVREVRFNNVPKRVFVGDLSVGTYFVVIQNGSQTFKTKIIKK</sequence>
<dbReference type="SUPFAM" id="SSF48230">
    <property type="entry name" value="Chondroitin AC/alginate lyase"/>
    <property type="match status" value="1"/>
</dbReference>
<evidence type="ECO:0008006" key="13">
    <source>
        <dbReference type="Google" id="ProtNLM"/>
    </source>
</evidence>
<dbReference type="InterPro" id="IPR014718">
    <property type="entry name" value="GH-type_carb-bd"/>
</dbReference>
<evidence type="ECO:0000256" key="1">
    <source>
        <dbReference type="ARBA" id="ARBA00001913"/>
    </source>
</evidence>
<dbReference type="GO" id="GO:0030246">
    <property type="term" value="F:carbohydrate binding"/>
    <property type="evidence" value="ECO:0007669"/>
    <property type="project" value="InterPro"/>
</dbReference>
<dbReference type="Gene3D" id="2.60.220.10">
    <property type="entry name" value="Polysaccharide lyase family 8-like, C-terminal"/>
    <property type="match status" value="1"/>
</dbReference>
<feature type="domain" description="Lyase catalytic" evidence="9">
    <location>
        <begin position="371"/>
        <end position="512"/>
    </location>
</feature>
<dbReference type="OrthoDB" id="6394136at2"/>
<reference evidence="11 12" key="1">
    <citation type="submission" date="2018-05" db="EMBL/GenBank/DDBJ databases">
        <title>Flavobacterium sp. strain IMCC34758, incomplete genome.</title>
        <authorList>
            <person name="Joung Y."/>
        </authorList>
    </citation>
    <scope>NUCLEOTIDE SEQUENCE [LARGE SCALE GENOMIC DNA]</scope>
    <source>
        <strain evidence="11 12">IMCC34758</strain>
    </source>
</reference>
<dbReference type="Pfam" id="PF02278">
    <property type="entry name" value="Lyase_8"/>
    <property type="match status" value="1"/>
</dbReference>
<comment type="subunit">
    <text evidence="3">Monomer.</text>
</comment>
<dbReference type="Gene3D" id="2.70.98.10">
    <property type="match status" value="1"/>
</dbReference>
<organism evidence="11 12">
    <name type="scientific">Flavobacterium hydrophilum</name>
    <dbReference type="NCBI Taxonomy" id="2211445"/>
    <lineage>
        <taxon>Bacteria</taxon>
        <taxon>Pseudomonadati</taxon>
        <taxon>Bacteroidota</taxon>
        <taxon>Flavobacteriia</taxon>
        <taxon>Flavobacteriales</taxon>
        <taxon>Flavobacteriaceae</taxon>
        <taxon>Flavobacterium</taxon>
    </lineage>
</organism>
<keyword evidence="6" id="KW-0456">Lyase</keyword>
<feature type="domain" description="Secretion system C-terminal sorting" evidence="10">
    <location>
        <begin position="978"/>
        <end position="1048"/>
    </location>
</feature>
<dbReference type="InterPro" id="IPR011013">
    <property type="entry name" value="Gal_mutarotase_sf_dom"/>
</dbReference>
<dbReference type="InterPro" id="IPR003159">
    <property type="entry name" value="Lyase_8_central_dom"/>
</dbReference>
<dbReference type="GO" id="GO:0016837">
    <property type="term" value="F:carbon-oxygen lyase activity, acting on polysaccharides"/>
    <property type="evidence" value="ECO:0007669"/>
    <property type="project" value="UniProtKB-ARBA"/>
</dbReference>
<evidence type="ECO:0000256" key="2">
    <source>
        <dbReference type="ARBA" id="ARBA00006699"/>
    </source>
</evidence>
<comment type="caution">
    <text evidence="11">The sequence shown here is derived from an EMBL/GenBank/DDBJ whole genome shotgun (WGS) entry which is preliminary data.</text>
</comment>
<dbReference type="InterPro" id="IPR026444">
    <property type="entry name" value="Secre_tail"/>
</dbReference>
<evidence type="ECO:0000256" key="3">
    <source>
        <dbReference type="ARBA" id="ARBA00011245"/>
    </source>
</evidence>
<dbReference type="RefSeq" id="WP_110348603.1">
    <property type="nucleotide sequence ID" value="NZ_QJHL01000007.1"/>
</dbReference>
<comment type="similarity">
    <text evidence="2">Belongs to the polysaccharide lyase 8 family.</text>
</comment>
<feature type="domain" description="Polysaccharide lyase family 8 central" evidence="8">
    <location>
        <begin position="535"/>
        <end position="819"/>
    </location>
</feature>
<dbReference type="NCBIfam" id="TIGR04183">
    <property type="entry name" value="Por_Secre_tail"/>
    <property type="match status" value="1"/>
</dbReference>
<dbReference type="InterPro" id="IPR011071">
    <property type="entry name" value="Lyase_8-like_C"/>
</dbReference>